<keyword evidence="2" id="KW-1185">Reference proteome</keyword>
<protein>
    <submittedName>
        <fullName evidence="1">Uncharacterized protein</fullName>
    </submittedName>
</protein>
<name>A0A8E2EM29_9PEZI</name>
<sequence length="72" mass="8111">MNVTPKDSRTYSLPSQFGVSVKQLHGNTIFLLFAAHNPFLQHILVLSASWNQSTIFTMDIHRSLQSKALTPK</sequence>
<evidence type="ECO:0000313" key="1">
    <source>
        <dbReference type="EMBL" id="OCK86391.1"/>
    </source>
</evidence>
<dbReference type="AlphaFoldDB" id="A0A8E2EM29"/>
<dbReference type="Proteomes" id="UP000250266">
    <property type="component" value="Unassembled WGS sequence"/>
</dbReference>
<evidence type="ECO:0000313" key="2">
    <source>
        <dbReference type="Proteomes" id="UP000250266"/>
    </source>
</evidence>
<gene>
    <name evidence="1" type="ORF">K432DRAFT_376706</name>
</gene>
<accession>A0A8E2EM29</accession>
<organism evidence="1 2">
    <name type="scientific">Lepidopterella palustris CBS 459.81</name>
    <dbReference type="NCBI Taxonomy" id="1314670"/>
    <lineage>
        <taxon>Eukaryota</taxon>
        <taxon>Fungi</taxon>
        <taxon>Dikarya</taxon>
        <taxon>Ascomycota</taxon>
        <taxon>Pezizomycotina</taxon>
        <taxon>Dothideomycetes</taxon>
        <taxon>Pleosporomycetidae</taxon>
        <taxon>Mytilinidiales</taxon>
        <taxon>Argynnaceae</taxon>
        <taxon>Lepidopterella</taxon>
    </lineage>
</organism>
<dbReference type="EMBL" id="KV744805">
    <property type="protein sequence ID" value="OCK86391.1"/>
    <property type="molecule type" value="Genomic_DNA"/>
</dbReference>
<proteinExistence type="predicted"/>
<reference evidence="1 2" key="1">
    <citation type="journal article" date="2016" name="Nat. Commun.">
        <title>Ectomycorrhizal ecology is imprinted in the genome of the dominant symbiotic fungus Cenococcum geophilum.</title>
        <authorList>
            <consortium name="DOE Joint Genome Institute"/>
            <person name="Peter M."/>
            <person name="Kohler A."/>
            <person name="Ohm R.A."/>
            <person name="Kuo A."/>
            <person name="Krutzmann J."/>
            <person name="Morin E."/>
            <person name="Arend M."/>
            <person name="Barry K.W."/>
            <person name="Binder M."/>
            <person name="Choi C."/>
            <person name="Clum A."/>
            <person name="Copeland A."/>
            <person name="Grisel N."/>
            <person name="Haridas S."/>
            <person name="Kipfer T."/>
            <person name="LaButti K."/>
            <person name="Lindquist E."/>
            <person name="Lipzen A."/>
            <person name="Maire R."/>
            <person name="Meier B."/>
            <person name="Mihaltcheva S."/>
            <person name="Molinier V."/>
            <person name="Murat C."/>
            <person name="Poggeler S."/>
            <person name="Quandt C.A."/>
            <person name="Sperisen C."/>
            <person name="Tritt A."/>
            <person name="Tisserant E."/>
            <person name="Crous P.W."/>
            <person name="Henrissat B."/>
            <person name="Nehls U."/>
            <person name="Egli S."/>
            <person name="Spatafora J.W."/>
            <person name="Grigoriev I.V."/>
            <person name="Martin F.M."/>
        </authorList>
    </citation>
    <scope>NUCLEOTIDE SEQUENCE [LARGE SCALE GENOMIC DNA]</scope>
    <source>
        <strain evidence="1 2">CBS 459.81</strain>
    </source>
</reference>